<dbReference type="EMBL" id="JAQIZT010000016">
    <property type="protein sequence ID" value="KAJ6967959.1"/>
    <property type="molecule type" value="Genomic_DNA"/>
</dbReference>
<keyword evidence="2" id="KW-1185">Reference proteome</keyword>
<evidence type="ECO:0000313" key="2">
    <source>
        <dbReference type="Proteomes" id="UP001164929"/>
    </source>
</evidence>
<proteinExistence type="predicted"/>
<accession>A0AAD6PUD8</accession>
<sequence length="128" mass="15234">MKQINICDTVDDRKPSWKTPLRNCIPRRSAQRNSHKLPPRPERLSVYSERLRKIGALMDSLSSEMRNPLHQRVRDLAPKFPWEVESHVLENKEKKIETVLICRKKFWAIVLSCTCIQDIYLRFSFKIE</sequence>
<dbReference type="Proteomes" id="UP001164929">
    <property type="component" value="Chromosome 16"/>
</dbReference>
<name>A0AAD6PUD8_9ROSI</name>
<reference evidence="1 2" key="1">
    <citation type="journal article" date="2023" name="Mol. Ecol. Resour.">
        <title>Chromosome-level genome assembly of a triploid poplar Populus alba 'Berolinensis'.</title>
        <authorList>
            <person name="Chen S."/>
            <person name="Yu Y."/>
            <person name="Wang X."/>
            <person name="Wang S."/>
            <person name="Zhang T."/>
            <person name="Zhou Y."/>
            <person name="He R."/>
            <person name="Meng N."/>
            <person name="Wang Y."/>
            <person name="Liu W."/>
            <person name="Liu Z."/>
            <person name="Liu J."/>
            <person name="Guo Q."/>
            <person name="Huang H."/>
            <person name="Sederoff R.R."/>
            <person name="Wang G."/>
            <person name="Qu G."/>
            <person name="Chen S."/>
        </authorList>
    </citation>
    <scope>NUCLEOTIDE SEQUENCE [LARGE SCALE GENOMIC DNA]</scope>
    <source>
        <strain evidence="1">SC-2020</strain>
    </source>
</reference>
<dbReference type="AlphaFoldDB" id="A0AAD6PUD8"/>
<gene>
    <name evidence="1" type="ORF">NC653_036024</name>
</gene>
<organism evidence="1 2">
    <name type="scientific">Populus alba x Populus x berolinensis</name>
    <dbReference type="NCBI Taxonomy" id="444605"/>
    <lineage>
        <taxon>Eukaryota</taxon>
        <taxon>Viridiplantae</taxon>
        <taxon>Streptophyta</taxon>
        <taxon>Embryophyta</taxon>
        <taxon>Tracheophyta</taxon>
        <taxon>Spermatophyta</taxon>
        <taxon>Magnoliopsida</taxon>
        <taxon>eudicotyledons</taxon>
        <taxon>Gunneridae</taxon>
        <taxon>Pentapetalae</taxon>
        <taxon>rosids</taxon>
        <taxon>fabids</taxon>
        <taxon>Malpighiales</taxon>
        <taxon>Salicaceae</taxon>
        <taxon>Saliceae</taxon>
        <taxon>Populus</taxon>
    </lineage>
</organism>
<comment type="caution">
    <text evidence="1">The sequence shown here is derived from an EMBL/GenBank/DDBJ whole genome shotgun (WGS) entry which is preliminary data.</text>
</comment>
<protein>
    <submittedName>
        <fullName evidence="1">Uncharacterized protein</fullName>
    </submittedName>
</protein>
<evidence type="ECO:0000313" key="1">
    <source>
        <dbReference type="EMBL" id="KAJ6967959.1"/>
    </source>
</evidence>